<keyword evidence="2" id="KW-0677">Repeat</keyword>
<comment type="caution">
    <text evidence="3">The sequence shown here is derived from an EMBL/GenBank/DDBJ whole genome shotgun (WGS) entry which is preliminary data.</text>
</comment>
<keyword evidence="4" id="KW-1185">Reference proteome</keyword>
<gene>
    <name evidence="3" type="ORF">CASFOL_015061</name>
</gene>
<evidence type="ECO:0000256" key="2">
    <source>
        <dbReference type="ARBA" id="ARBA00022737"/>
    </source>
</evidence>
<reference evidence="4" key="1">
    <citation type="journal article" date="2024" name="IScience">
        <title>Strigolactones Initiate the Formation of Haustorium-like Structures in Castilleja.</title>
        <authorList>
            <person name="Buerger M."/>
            <person name="Peterson D."/>
            <person name="Chory J."/>
        </authorList>
    </citation>
    <scope>NUCLEOTIDE SEQUENCE [LARGE SCALE GENOMIC DNA]</scope>
</reference>
<dbReference type="Gene3D" id="2.130.10.10">
    <property type="entry name" value="YVTN repeat-like/Quinoprotein amine dehydrogenase"/>
    <property type="match status" value="1"/>
</dbReference>
<organism evidence="3 4">
    <name type="scientific">Castilleja foliolosa</name>
    <dbReference type="NCBI Taxonomy" id="1961234"/>
    <lineage>
        <taxon>Eukaryota</taxon>
        <taxon>Viridiplantae</taxon>
        <taxon>Streptophyta</taxon>
        <taxon>Embryophyta</taxon>
        <taxon>Tracheophyta</taxon>
        <taxon>Spermatophyta</taxon>
        <taxon>Magnoliopsida</taxon>
        <taxon>eudicotyledons</taxon>
        <taxon>Gunneridae</taxon>
        <taxon>Pentapetalae</taxon>
        <taxon>asterids</taxon>
        <taxon>lamiids</taxon>
        <taxon>Lamiales</taxon>
        <taxon>Orobanchaceae</taxon>
        <taxon>Pedicularideae</taxon>
        <taxon>Castillejinae</taxon>
        <taxon>Castilleja</taxon>
    </lineage>
</organism>
<keyword evidence="1" id="KW-0853">WD repeat</keyword>
<name>A0ABD3DCM3_9LAMI</name>
<dbReference type="Proteomes" id="UP001632038">
    <property type="component" value="Unassembled WGS sequence"/>
</dbReference>
<dbReference type="PROSITE" id="PS50896">
    <property type="entry name" value="LISH"/>
    <property type="match status" value="1"/>
</dbReference>
<protein>
    <submittedName>
        <fullName evidence="3">Uncharacterized protein</fullName>
    </submittedName>
</protein>
<dbReference type="EMBL" id="JAVIJP010000017">
    <property type="protein sequence ID" value="KAL3640093.1"/>
    <property type="molecule type" value="Genomic_DNA"/>
</dbReference>
<dbReference type="SMART" id="SM00320">
    <property type="entry name" value="WD40"/>
    <property type="match status" value="3"/>
</dbReference>
<dbReference type="InterPro" id="IPR036322">
    <property type="entry name" value="WD40_repeat_dom_sf"/>
</dbReference>
<evidence type="ECO:0000256" key="1">
    <source>
        <dbReference type="ARBA" id="ARBA00022574"/>
    </source>
</evidence>
<dbReference type="InterPro" id="IPR015943">
    <property type="entry name" value="WD40/YVTN_repeat-like_dom_sf"/>
</dbReference>
<dbReference type="PANTHER" id="PTHR22838">
    <property type="entry name" value="WD REPEAT PROTEIN 26-RELATED"/>
    <property type="match status" value="1"/>
</dbReference>
<dbReference type="PANTHER" id="PTHR22838:SF0">
    <property type="entry name" value="WD REPEAT-CONTAINING PROTEIN 26"/>
    <property type="match status" value="1"/>
</dbReference>
<sequence>MDTSAECSSSDLIDTNELIRLIGAALKHLGLENSVSALEAETSVQVNSPPASKLRESILSGNWEEIMQSLGEFVPLESGASHEVKCVWYALFKQRSLELMKEKNVVDAVASLRAMTGLGLNNVEAGKMAMFLLPQEQFHVPDRADLLPQLEKYLPPGDFVEKRLIELVKQALVSQIKGCKYHNMGPQKMSLFRDHKCGINHLPTKKLQTVTAHDGAICHLRFSKKGDSLASCDMNDAKVWQVCRGRLILAHVLRGPGPIAHLCWDWEGIELLTCGKGGAKRWDIVSGECLATLEKRDVSMLSCSYSNNDIILTANDNDSISEWNLQGIEIRNWTDKGTWTKNIETTFNSEVVYGSDPNTLSVFNTNSSVEELLEESSFVLFYALSSKRDKIVISLDEKKN</sequence>
<dbReference type="InterPro" id="IPR001680">
    <property type="entry name" value="WD40_rpt"/>
</dbReference>
<evidence type="ECO:0000313" key="4">
    <source>
        <dbReference type="Proteomes" id="UP001632038"/>
    </source>
</evidence>
<dbReference type="SUPFAM" id="SSF50978">
    <property type="entry name" value="WD40 repeat-like"/>
    <property type="match status" value="1"/>
</dbReference>
<evidence type="ECO:0000313" key="3">
    <source>
        <dbReference type="EMBL" id="KAL3640093.1"/>
    </source>
</evidence>
<dbReference type="InterPro" id="IPR051350">
    <property type="entry name" value="WD_repeat-ST_regulator"/>
</dbReference>
<dbReference type="InterPro" id="IPR006594">
    <property type="entry name" value="LisH"/>
</dbReference>
<accession>A0ABD3DCM3</accession>
<dbReference type="Pfam" id="PF23627">
    <property type="entry name" value="LisH_WDR26"/>
    <property type="match status" value="1"/>
</dbReference>
<proteinExistence type="predicted"/>
<dbReference type="AlphaFoldDB" id="A0ABD3DCM3"/>